<evidence type="ECO:0000313" key="2">
    <source>
        <dbReference type="EMBL" id="EGS18404.1"/>
    </source>
</evidence>
<gene>
    <name evidence="2" type="ORF">CTHT_0064300</name>
</gene>
<dbReference type="RefSeq" id="XP_006696735.1">
    <property type="nucleotide sequence ID" value="XM_006696672.1"/>
</dbReference>
<organism evidence="3">
    <name type="scientific">Chaetomium thermophilum (strain DSM 1495 / CBS 144.50 / IMI 039719)</name>
    <name type="common">Thermochaetoides thermophila</name>
    <dbReference type="NCBI Taxonomy" id="759272"/>
    <lineage>
        <taxon>Eukaryota</taxon>
        <taxon>Fungi</taxon>
        <taxon>Dikarya</taxon>
        <taxon>Ascomycota</taxon>
        <taxon>Pezizomycotina</taxon>
        <taxon>Sordariomycetes</taxon>
        <taxon>Sordariomycetidae</taxon>
        <taxon>Sordariales</taxon>
        <taxon>Chaetomiaceae</taxon>
        <taxon>Thermochaetoides</taxon>
    </lineage>
</organism>
<evidence type="ECO:0000313" key="3">
    <source>
        <dbReference type="Proteomes" id="UP000008066"/>
    </source>
</evidence>
<dbReference type="EMBL" id="GL988046">
    <property type="protein sequence ID" value="EGS18404.1"/>
    <property type="molecule type" value="Genomic_DNA"/>
</dbReference>
<name>G0SEM7_CHATD</name>
<protein>
    <submittedName>
        <fullName evidence="2">Uncharacterized protein</fullName>
    </submittedName>
</protein>
<dbReference type="AlphaFoldDB" id="G0SEM7"/>
<dbReference type="Proteomes" id="UP000008066">
    <property type="component" value="Unassembled WGS sequence"/>
</dbReference>
<dbReference type="KEGG" id="cthr:CTHT_0064300"/>
<dbReference type="eggNOG" id="ENOG502SPM8">
    <property type="taxonomic scope" value="Eukaryota"/>
</dbReference>
<dbReference type="HOGENOM" id="CLU_139299_2_0_1"/>
<keyword evidence="1" id="KW-0175">Coiled coil</keyword>
<keyword evidence="3" id="KW-1185">Reference proteome</keyword>
<sequence>MCYYDQLVWRCGYWKWSVFREQCPRERRMGETCGLRLVMTAYFQEDICKLCDEINKKQRRIEKMSQDIARWKLEGNRRATIDRTTAEIKEIEMKLDRLRVQHEGRIKGRI</sequence>
<dbReference type="GeneID" id="18260468"/>
<dbReference type="OrthoDB" id="5015991at2759"/>
<dbReference type="OMA" id="EQTRWSC"/>
<feature type="coiled-coil region" evidence="1">
    <location>
        <begin position="54"/>
        <end position="101"/>
    </location>
</feature>
<proteinExistence type="predicted"/>
<accession>G0SEM7</accession>
<reference evidence="2 3" key="1">
    <citation type="journal article" date="2011" name="Cell">
        <title>Insight into structure and assembly of the nuclear pore complex by utilizing the genome of a eukaryotic thermophile.</title>
        <authorList>
            <person name="Amlacher S."/>
            <person name="Sarges P."/>
            <person name="Flemming D."/>
            <person name="van Noort V."/>
            <person name="Kunze R."/>
            <person name="Devos D.P."/>
            <person name="Arumugam M."/>
            <person name="Bork P."/>
            <person name="Hurt E."/>
        </authorList>
    </citation>
    <scope>NUCLEOTIDE SEQUENCE [LARGE SCALE GENOMIC DNA]</scope>
    <source>
        <strain evidence="3">DSM 1495 / CBS 144.50 / IMI 039719</strain>
    </source>
</reference>
<evidence type="ECO:0000256" key="1">
    <source>
        <dbReference type="SAM" id="Coils"/>
    </source>
</evidence>